<dbReference type="Pfam" id="PF00331">
    <property type="entry name" value="Glyco_hydro_10"/>
    <property type="match status" value="1"/>
</dbReference>
<keyword evidence="8" id="KW-0858">Xylan degradation</keyword>
<keyword evidence="9" id="KW-1185">Reference proteome</keyword>
<accession>I3Z675</accession>
<comment type="catalytic activity">
    <reaction evidence="6">
        <text>Endohydrolysis of (1-&gt;4)-beta-D-xylosidic linkages in xylans.</text>
        <dbReference type="EC" id="3.2.1.8"/>
    </reaction>
</comment>
<evidence type="ECO:0000259" key="7">
    <source>
        <dbReference type="PROSITE" id="PS51760"/>
    </source>
</evidence>
<dbReference type="EMBL" id="CP003281">
    <property type="protein sequence ID" value="AFL84743.1"/>
    <property type="molecule type" value="Genomic_DNA"/>
</dbReference>
<keyword evidence="4 6" id="KW-0624">Polysaccharide degradation</keyword>
<dbReference type="Proteomes" id="UP000006050">
    <property type="component" value="Chromosome"/>
</dbReference>
<keyword evidence="2 6" id="KW-0119">Carbohydrate metabolism</keyword>
<reference evidence="9" key="1">
    <citation type="submission" date="2012-06" db="EMBL/GenBank/DDBJ databases">
        <title>The complete genome of Belliella baltica DSM 15883.</title>
        <authorList>
            <person name="Lucas S."/>
            <person name="Copeland A."/>
            <person name="Lapidus A."/>
            <person name="Goodwin L."/>
            <person name="Pitluck S."/>
            <person name="Peters L."/>
            <person name="Mikhailova N."/>
            <person name="Davenport K."/>
            <person name="Kyrpides N."/>
            <person name="Mavromatis K."/>
            <person name="Pagani I."/>
            <person name="Ivanova N."/>
            <person name="Ovchinnikova G."/>
            <person name="Zeytun A."/>
            <person name="Detter J.C."/>
            <person name="Han C."/>
            <person name="Land M."/>
            <person name="Hauser L."/>
            <person name="Markowitz V."/>
            <person name="Cheng J.-F."/>
            <person name="Hugenholtz P."/>
            <person name="Woyke T."/>
            <person name="Wu D."/>
            <person name="Tindall B."/>
            <person name="Pomrenke H."/>
            <person name="Brambilla E."/>
            <person name="Klenk H.-P."/>
            <person name="Eisen J.A."/>
        </authorList>
    </citation>
    <scope>NUCLEOTIDE SEQUENCE [LARGE SCALE GENOMIC DNA]</scope>
    <source>
        <strain evidence="9">DSM 15883 / CIP 108006 / LMG 21964 / BA134</strain>
    </source>
</reference>
<comment type="similarity">
    <text evidence="6">Belongs to the glycosyl hydrolase 10 (cellulase F) family.</text>
</comment>
<dbReference type="RefSeq" id="WP_014772704.1">
    <property type="nucleotide sequence ID" value="NC_018010.1"/>
</dbReference>
<dbReference type="AlphaFoldDB" id="I3Z675"/>
<keyword evidence="3 6" id="KW-0326">Glycosidase</keyword>
<evidence type="ECO:0000313" key="9">
    <source>
        <dbReference type="Proteomes" id="UP000006050"/>
    </source>
</evidence>
<dbReference type="Gene3D" id="3.20.20.80">
    <property type="entry name" value="Glycosidases"/>
    <property type="match status" value="1"/>
</dbReference>
<dbReference type="InterPro" id="IPR044846">
    <property type="entry name" value="GH10"/>
</dbReference>
<feature type="domain" description="GH10" evidence="7">
    <location>
        <begin position="52"/>
        <end position="383"/>
    </location>
</feature>
<dbReference type="HOGENOM" id="CLU_020161_6_1_10"/>
<dbReference type="PROSITE" id="PS51760">
    <property type="entry name" value="GH10_2"/>
    <property type="match status" value="1"/>
</dbReference>
<evidence type="ECO:0000256" key="4">
    <source>
        <dbReference type="ARBA" id="ARBA00023326"/>
    </source>
</evidence>
<evidence type="ECO:0000256" key="3">
    <source>
        <dbReference type="ARBA" id="ARBA00023295"/>
    </source>
</evidence>
<evidence type="ECO:0000256" key="1">
    <source>
        <dbReference type="ARBA" id="ARBA00022801"/>
    </source>
</evidence>
<name>I3Z675_BELBD</name>
<dbReference type="SUPFAM" id="SSF51445">
    <property type="entry name" value="(Trans)glycosidases"/>
    <property type="match status" value="1"/>
</dbReference>
<evidence type="ECO:0000256" key="5">
    <source>
        <dbReference type="PROSITE-ProRule" id="PRU10061"/>
    </source>
</evidence>
<dbReference type="STRING" id="866536.Belba_2176"/>
<feature type="active site" description="Nucleophile" evidence="5">
    <location>
        <position position="297"/>
    </location>
</feature>
<evidence type="ECO:0000256" key="6">
    <source>
        <dbReference type="RuleBase" id="RU361174"/>
    </source>
</evidence>
<evidence type="ECO:0000313" key="8">
    <source>
        <dbReference type="EMBL" id="AFL84743.1"/>
    </source>
</evidence>
<sequence>MFKVNVTLMKKCRINFWTIIIFSVYTFGCNSTEEIDPIIEDPKDQNDDKEEEVVAIPLKELFKDYFPIGAAITPQHADLATIHGEALVKHFNSVTAENVMKPESLQRNKGVYTWEGADRIVQFAKNNNLQVRGHTLTWHSQSPDWMFYDENGELLSREVASAQLEEHITTVMSRYKGDVYAWDVVNEAMSDWDPNGEIIYREDSPWYKIFGPSYIDSAFVFAHRADPEAKLFYNDYNSIFSWKRNKIYDLVKRLKDNNIPIDGVGLQGHWMIETSEQDIRTTLDLFRGLGVEIQITELDLPVYLSSNEEGSMVYTETFSQRQKQTYSMIFQVLLDYKDVITGVTFWGIGDDASWLDQPGRKAFPFLLDENLQPKPAYFEVQKLLN</sequence>
<dbReference type="eggNOG" id="COG3693">
    <property type="taxonomic scope" value="Bacteria"/>
</dbReference>
<dbReference type="InterPro" id="IPR017853">
    <property type="entry name" value="GH"/>
</dbReference>
<organism evidence="8 9">
    <name type="scientific">Belliella baltica (strain DSM 15883 / CIP 108006 / LMG 21964 / BA134)</name>
    <dbReference type="NCBI Taxonomy" id="866536"/>
    <lineage>
        <taxon>Bacteria</taxon>
        <taxon>Pseudomonadati</taxon>
        <taxon>Bacteroidota</taxon>
        <taxon>Cytophagia</taxon>
        <taxon>Cytophagales</taxon>
        <taxon>Cyclobacteriaceae</taxon>
        <taxon>Belliella</taxon>
    </lineage>
</organism>
<gene>
    <name evidence="8" type="ordered locus">Belba_2176</name>
</gene>
<dbReference type="InterPro" id="IPR001000">
    <property type="entry name" value="GH10_dom"/>
</dbReference>
<dbReference type="InterPro" id="IPR031158">
    <property type="entry name" value="GH10_AS"/>
</dbReference>
<dbReference type="PANTHER" id="PTHR31490:SF90">
    <property type="entry name" value="ENDO-1,4-BETA-XYLANASE A"/>
    <property type="match status" value="1"/>
</dbReference>
<dbReference type="PROSITE" id="PS00591">
    <property type="entry name" value="GH10_1"/>
    <property type="match status" value="1"/>
</dbReference>
<keyword evidence="1 6" id="KW-0378">Hydrolase</keyword>
<protein>
    <recommendedName>
        <fullName evidence="6">Beta-xylanase</fullName>
        <ecNumber evidence="6">3.2.1.8</ecNumber>
    </recommendedName>
</protein>
<dbReference type="PRINTS" id="PR00134">
    <property type="entry name" value="GLHYDRLASE10"/>
</dbReference>
<dbReference type="GO" id="GO:0045493">
    <property type="term" value="P:xylan catabolic process"/>
    <property type="evidence" value="ECO:0007669"/>
    <property type="project" value="UniProtKB-KW"/>
</dbReference>
<dbReference type="SMART" id="SM00633">
    <property type="entry name" value="Glyco_10"/>
    <property type="match status" value="1"/>
</dbReference>
<dbReference type="OrthoDB" id="9809277at2"/>
<dbReference type="KEGG" id="bbd:Belba_2176"/>
<dbReference type="GO" id="GO:0031176">
    <property type="term" value="F:endo-1,4-beta-xylanase activity"/>
    <property type="evidence" value="ECO:0007669"/>
    <property type="project" value="UniProtKB-EC"/>
</dbReference>
<evidence type="ECO:0000256" key="2">
    <source>
        <dbReference type="ARBA" id="ARBA00023277"/>
    </source>
</evidence>
<dbReference type="EC" id="3.2.1.8" evidence="6"/>
<dbReference type="PANTHER" id="PTHR31490">
    <property type="entry name" value="GLYCOSYL HYDROLASE"/>
    <property type="match status" value="1"/>
</dbReference>
<proteinExistence type="inferred from homology"/>
<dbReference type="PATRIC" id="fig|866536.3.peg.2242"/>